<dbReference type="Proteomes" id="UP001596039">
    <property type="component" value="Unassembled WGS sequence"/>
</dbReference>
<gene>
    <name evidence="2" type="ORF">ACFPJ4_11770</name>
</gene>
<dbReference type="RefSeq" id="WP_386740636.1">
    <property type="nucleotide sequence ID" value="NZ_JBHSMG010000003.1"/>
</dbReference>
<keyword evidence="3" id="KW-1185">Reference proteome</keyword>
<evidence type="ECO:0000256" key="1">
    <source>
        <dbReference type="SAM" id="Phobius"/>
    </source>
</evidence>
<organism evidence="2 3">
    <name type="scientific">Lysinimonas soli</name>
    <dbReference type="NCBI Taxonomy" id="1074233"/>
    <lineage>
        <taxon>Bacteria</taxon>
        <taxon>Bacillati</taxon>
        <taxon>Actinomycetota</taxon>
        <taxon>Actinomycetes</taxon>
        <taxon>Micrococcales</taxon>
        <taxon>Microbacteriaceae</taxon>
        <taxon>Lysinimonas</taxon>
    </lineage>
</organism>
<evidence type="ECO:0008006" key="4">
    <source>
        <dbReference type="Google" id="ProtNLM"/>
    </source>
</evidence>
<sequence length="64" mass="7270">MPTDFWGGIIWSLAPTIVIGLLFWFIMRALLRSDRNERKAYAKVEAEERARLVANSPVEPGGPR</sequence>
<comment type="caution">
    <text evidence="2">The sequence shown here is derived from an EMBL/GenBank/DDBJ whole genome shotgun (WGS) entry which is preliminary data.</text>
</comment>
<dbReference type="EMBL" id="JBHSMG010000003">
    <property type="protein sequence ID" value="MFC5502918.1"/>
    <property type="molecule type" value="Genomic_DNA"/>
</dbReference>
<name>A0ABW0NT17_9MICO</name>
<keyword evidence="1" id="KW-0812">Transmembrane</keyword>
<evidence type="ECO:0000313" key="2">
    <source>
        <dbReference type="EMBL" id="MFC5502918.1"/>
    </source>
</evidence>
<evidence type="ECO:0000313" key="3">
    <source>
        <dbReference type="Proteomes" id="UP001596039"/>
    </source>
</evidence>
<feature type="transmembrane region" description="Helical" evidence="1">
    <location>
        <begin position="6"/>
        <end position="31"/>
    </location>
</feature>
<reference evidence="3" key="1">
    <citation type="journal article" date="2019" name="Int. J. Syst. Evol. Microbiol.">
        <title>The Global Catalogue of Microorganisms (GCM) 10K type strain sequencing project: providing services to taxonomists for standard genome sequencing and annotation.</title>
        <authorList>
            <consortium name="The Broad Institute Genomics Platform"/>
            <consortium name="The Broad Institute Genome Sequencing Center for Infectious Disease"/>
            <person name="Wu L."/>
            <person name="Ma J."/>
        </authorList>
    </citation>
    <scope>NUCLEOTIDE SEQUENCE [LARGE SCALE GENOMIC DNA]</scope>
    <source>
        <strain evidence="3">CGMCC 4.6997</strain>
    </source>
</reference>
<accession>A0ABW0NT17</accession>
<protein>
    <recommendedName>
        <fullName evidence="4">Lysyl-tRNA synthetase</fullName>
    </recommendedName>
</protein>
<proteinExistence type="predicted"/>
<keyword evidence="1" id="KW-1133">Transmembrane helix</keyword>
<keyword evidence="1" id="KW-0472">Membrane</keyword>